<keyword evidence="2" id="KW-1185">Reference proteome</keyword>
<sequence length="118" mass="13808">KKKKKKKKKKKREKKCNDPQKWLKTLAVSEVAHARWWTKIAEKAQRGNIICNTPHSYDESCRVRMQMKVAVALLSFMIQKTRVMAQPCRPWKKKWVVSLVTTAVLATQQLNAIEVIVY</sequence>
<dbReference type="AlphaFoldDB" id="X6LR32"/>
<evidence type="ECO:0000313" key="1">
    <source>
        <dbReference type="EMBL" id="ETO04084.1"/>
    </source>
</evidence>
<proteinExistence type="predicted"/>
<feature type="non-terminal residue" evidence="1">
    <location>
        <position position="118"/>
    </location>
</feature>
<comment type="caution">
    <text evidence="1">The sequence shown here is derived from an EMBL/GenBank/DDBJ whole genome shotgun (WGS) entry which is preliminary data.</text>
</comment>
<gene>
    <name evidence="1" type="ORF">RFI_33318</name>
</gene>
<accession>X6LR32</accession>
<evidence type="ECO:0000313" key="2">
    <source>
        <dbReference type="Proteomes" id="UP000023152"/>
    </source>
</evidence>
<protein>
    <submittedName>
        <fullName evidence="1">Uncharacterized protein</fullName>
    </submittedName>
</protein>
<feature type="non-terminal residue" evidence="1">
    <location>
        <position position="1"/>
    </location>
</feature>
<name>X6LR32_RETFI</name>
<dbReference type="EMBL" id="ASPP01030435">
    <property type="protein sequence ID" value="ETO04084.1"/>
    <property type="molecule type" value="Genomic_DNA"/>
</dbReference>
<organism evidence="1 2">
    <name type="scientific">Reticulomyxa filosa</name>
    <dbReference type="NCBI Taxonomy" id="46433"/>
    <lineage>
        <taxon>Eukaryota</taxon>
        <taxon>Sar</taxon>
        <taxon>Rhizaria</taxon>
        <taxon>Retaria</taxon>
        <taxon>Foraminifera</taxon>
        <taxon>Monothalamids</taxon>
        <taxon>Reticulomyxidae</taxon>
        <taxon>Reticulomyxa</taxon>
    </lineage>
</organism>
<dbReference type="Proteomes" id="UP000023152">
    <property type="component" value="Unassembled WGS sequence"/>
</dbReference>
<reference evidence="1 2" key="1">
    <citation type="journal article" date="2013" name="Curr. Biol.">
        <title>The Genome of the Foraminiferan Reticulomyxa filosa.</title>
        <authorList>
            <person name="Glockner G."/>
            <person name="Hulsmann N."/>
            <person name="Schleicher M."/>
            <person name="Noegel A.A."/>
            <person name="Eichinger L."/>
            <person name="Gallinger C."/>
            <person name="Pawlowski J."/>
            <person name="Sierra R."/>
            <person name="Euteneuer U."/>
            <person name="Pillet L."/>
            <person name="Moustafa A."/>
            <person name="Platzer M."/>
            <person name="Groth M."/>
            <person name="Szafranski K."/>
            <person name="Schliwa M."/>
        </authorList>
    </citation>
    <scope>NUCLEOTIDE SEQUENCE [LARGE SCALE GENOMIC DNA]</scope>
</reference>